<protein>
    <submittedName>
        <fullName evidence="1">Uncharacterized protein</fullName>
    </submittedName>
</protein>
<dbReference type="AlphaFoldDB" id="A0AAN9A2T3"/>
<evidence type="ECO:0000313" key="1">
    <source>
        <dbReference type="EMBL" id="KAK7078456.1"/>
    </source>
</evidence>
<comment type="caution">
    <text evidence="1">The sequence shown here is derived from an EMBL/GenBank/DDBJ whole genome shotgun (WGS) entry which is preliminary data.</text>
</comment>
<gene>
    <name evidence="1" type="ORF">SK128_012070</name>
</gene>
<accession>A0AAN9A2T3</accession>
<dbReference type="EMBL" id="JAXCGZ010007825">
    <property type="protein sequence ID" value="KAK7078456.1"/>
    <property type="molecule type" value="Genomic_DNA"/>
</dbReference>
<sequence>MSYKPEDMVFTSLDQISLFTVKMIKRIVKVGFGVRVPKEGLVRQLIDVVEFNLNRLNIDRKWYFHAIRDYSRVFQNEWDNGVENDSLSSWKRFNNVLIVVALKLGIEKLWLLDGCNPFAECTISELASQLYPDGTPTFALKYLDQFDNLFYYLAKHSPSVENVRMPFSNNENVFECVRLR</sequence>
<keyword evidence="2" id="KW-1185">Reference proteome</keyword>
<evidence type="ECO:0000313" key="2">
    <source>
        <dbReference type="Proteomes" id="UP001381693"/>
    </source>
</evidence>
<proteinExistence type="predicted"/>
<reference evidence="1 2" key="1">
    <citation type="submission" date="2023-11" db="EMBL/GenBank/DDBJ databases">
        <title>Halocaridina rubra genome assembly.</title>
        <authorList>
            <person name="Smith C."/>
        </authorList>
    </citation>
    <scope>NUCLEOTIDE SEQUENCE [LARGE SCALE GENOMIC DNA]</scope>
    <source>
        <strain evidence="1">EP-1</strain>
        <tissue evidence="1">Whole</tissue>
    </source>
</reference>
<dbReference type="Proteomes" id="UP001381693">
    <property type="component" value="Unassembled WGS sequence"/>
</dbReference>
<organism evidence="1 2">
    <name type="scientific">Halocaridina rubra</name>
    <name type="common">Hawaiian red shrimp</name>
    <dbReference type="NCBI Taxonomy" id="373956"/>
    <lineage>
        <taxon>Eukaryota</taxon>
        <taxon>Metazoa</taxon>
        <taxon>Ecdysozoa</taxon>
        <taxon>Arthropoda</taxon>
        <taxon>Crustacea</taxon>
        <taxon>Multicrustacea</taxon>
        <taxon>Malacostraca</taxon>
        <taxon>Eumalacostraca</taxon>
        <taxon>Eucarida</taxon>
        <taxon>Decapoda</taxon>
        <taxon>Pleocyemata</taxon>
        <taxon>Caridea</taxon>
        <taxon>Atyoidea</taxon>
        <taxon>Atyidae</taxon>
        <taxon>Halocaridina</taxon>
    </lineage>
</organism>
<name>A0AAN9A2T3_HALRR</name>